<gene>
    <name evidence="1" type="ORF">SDC9_110913</name>
</gene>
<name>A0A645BFC3_9ZZZZ</name>
<organism evidence="1">
    <name type="scientific">bioreactor metagenome</name>
    <dbReference type="NCBI Taxonomy" id="1076179"/>
    <lineage>
        <taxon>unclassified sequences</taxon>
        <taxon>metagenomes</taxon>
        <taxon>ecological metagenomes</taxon>
    </lineage>
</organism>
<dbReference type="EMBL" id="VSSQ01019736">
    <property type="protein sequence ID" value="MPM64027.1"/>
    <property type="molecule type" value="Genomic_DNA"/>
</dbReference>
<proteinExistence type="predicted"/>
<reference evidence="1" key="1">
    <citation type="submission" date="2019-08" db="EMBL/GenBank/DDBJ databases">
        <authorList>
            <person name="Kucharzyk K."/>
            <person name="Murdoch R.W."/>
            <person name="Higgins S."/>
            <person name="Loffler F."/>
        </authorList>
    </citation>
    <scope>NUCLEOTIDE SEQUENCE</scope>
</reference>
<dbReference type="AlphaFoldDB" id="A0A645BFC3"/>
<sequence>MAELKYPQRHLFREPVNKRSRREMAGFLSEHFRYDTGNSWNRSSSYACNMKIDRLGLPRDVVDKLFGLIQCSEFYDHLGDLLHQFGETHDFRWQAGWNGRSGGYLVLYQGERKPSGYQSFCTCCGQKNYRSVVDSGKRCGRCGREARTDFAQPDMQIITYPFRDTDGGECFEDWSLWELRQRTELVQSFDELADDIVSEALYLAEHYVAEEEFVPIPTPRMMMREAVS</sequence>
<protein>
    <submittedName>
        <fullName evidence="1">Uncharacterized protein</fullName>
    </submittedName>
</protein>
<accession>A0A645BFC3</accession>
<evidence type="ECO:0000313" key="1">
    <source>
        <dbReference type="EMBL" id="MPM64027.1"/>
    </source>
</evidence>
<comment type="caution">
    <text evidence="1">The sequence shown here is derived from an EMBL/GenBank/DDBJ whole genome shotgun (WGS) entry which is preliminary data.</text>
</comment>